<dbReference type="EMBL" id="PUIB01000017">
    <property type="protein sequence ID" value="PQO33958.1"/>
    <property type="molecule type" value="Genomic_DNA"/>
</dbReference>
<reference evidence="1 2" key="1">
    <citation type="submission" date="2018-02" db="EMBL/GenBank/DDBJ databases">
        <title>Comparative genomes isolates from brazilian mangrove.</title>
        <authorList>
            <person name="Araujo J.E."/>
            <person name="Taketani R.G."/>
            <person name="Silva M.C.P."/>
            <person name="Loureco M.V."/>
            <person name="Andreote F.D."/>
        </authorList>
    </citation>
    <scope>NUCLEOTIDE SEQUENCE [LARGE SCALE GENOMIC DNA]</scope>
    <source>
        <strain evidence="1 2">NAP PRIS-MGV</strain>
    </source>
</reference>
<dbReference type="InterPro" id="IPR025586">
    <property type="entry name" value="PcfJ"/>
</dbReference>
<protein>
    <recommendedName>
        <fullName evidence="3">PcfJ-like protein</fullName>
    </recommendedName>
</protein>
<dbReference type="Pfam" id="PF14284">
    <property type="entry name" value="PcfJ"/>
    <property type="match status" value="1"/>
</dbReference>
<dbReference type="AlphaFoldDB" id="A0A2S8FP66"/>
<evidence type="ECO:0000313" key="1">
    <source>
        <dbReference type="EMBL" id="PQO33958.1"/>
    </source>
</evidence>
<sequence length="401" mass="46697">MSARARKQSAQRWLDRALAENQPFSQYRKFYWNLIRVVRSRSSILEIPSGEFPANVHRLGPLVRALAEIARRRKHWISMPELWDNTETSPWRQFRSLMRHLFERYPAPDFLAYHWMTRRPIEWGHYLYLHMAEGFSVRRFMPRSEIPISPQAAKFIRDVPPHLGPYSGLRWAQIRGMGGSIELANCIADHTILRDESTDEPFWESVLRFVIRNALLSLVEVMEIIHFLNEQKFEPGEDVWGLGGGPLPLQPDLTLKGRTLRSLRRHMANWRDDVLRKRPELAKKTFDWPRTEIAPLVHQDGDAKWLIFELLSDRALKLEGVAMNHCVETYVGECLGRKSSIWSVRIQRSGTPKRMVTVEVDPRTKQILQAQGKCNSTPTAESKLVIQRWAEQEGLTMSTTD</sequence>
<organism evidence="1 2">
    <name type="scientific">Blastopirellula marina</name>
    <dbReference type="NCBI Taxonomy" id="124"/>
    <lineage>
        <taxon>Bacteria</taxon>
        <taxon>Pseudomonadati</taxon>
        <taxon>Planctomycetota</taxon>
        <taxon>Planctomycetia</taxon>
        <taxon>Pirellulales</taxon>
        <taxon>Pirellulaceae</taxon>
        <taxon>Blastopirellula</taxon>
    </lineage>
</organism>
<name>A0A2S8FP66_9BACT</name>
<dbReference type="Proteomes" id="UP000239388">
    <property type="component" value="Unassembled WGS sequence"/>
</dbReference>
<proteinExistence type="predicted"/>
<evidence type="ECO:0000313" key="2">
    <source>
        <dbReference type="Proteomes" id="UP000239388"/>
    </source>
</evidence>
<comment type="caution">
    <text evidence="1">The sequence shown here is derived from an EMBL/GenBank/DDBJ whole genome shotgun (WGS) entry which is preliminary data.</text>
</comment>
<gene>
    <name evidence="1" type="ORF">C5Y98_17220</name>
</gene>
<evidence type="ECO:0008006" key="3">
    <source>
        <dbReference type="Google" id="ProtNLM"/>
    </source>
</evidence>
<accession>A0A2S8FP66</accession>